<dbReference type="AlphaFoldDB" id="A0AAI9Z4S4"/>
<dbReference type="Proteomes" id="UP001240678">
    <property type="component" value="Unassembled WGS sequence"/>
</dbReference>
<sequence length="91" mass="10459">MNWNMGLEHLWNNQNLRAWSSVENDPDDLKGRLNTRLLEELLGLEIAQLLLLATCCRRSETILLSRFKMNDSIFVVIHIANVVTLISVIVI</sequence>
<evidence type="ECO:0000256" key="1">
    <source>
        <dbReference type="SAM" id="Phobius"/>
    </source>
</evidence>
<keyword evidence="1" id="KW-0472">Membrane</keyword>
<accession>A0AAI9Z4S4</accession>
<feature type="transmembrane region" description="Helical" evidence="1">
    <location>
        <begin position="72"/>
        <end position="90"/>
    </location>
</feature>
<organism evidence="2 3">
    <name type="scientific">Colletotrichum costaricense</name>
    <dbReference type="NCBI Taxonomy" id="1209916"/>
    <lineage>
        <taxon>Eukaryota</taxon>
        <taxon>Fungi</taxon>
        <taxon>Dikarya</taxon>
        <taxon>Ascomycota</taxon>
        <taxon>Pezizomycotina</taxon>
        <taxon>Sordariomycetes</taxon>
        <taxon>Hypocreomycetidae</taxon>
        <taxon>Glomerellales</taxon>
        <taxon>Glomerellaceae</taxon>
        <taxon>Colletotrichum</taxon>
        <taxon>Colletotrichum acutatum species complex</taxon>
    </lineage>
</organism>
<keyword evidence="1" id="KW-0812">Transmembrane</keyword>
<gene>
    <name evidence="2" type="ORF">CCOS01_03140</name>
</gene>
<dbReference type="GeneID" id="85334873"/>
<evidence type="ECO:0000313" key="3">
    <source>
        <dbReference type="Proteomes" id="UP001240678"/>
    </source>
</evidence>
<reference evidence="2 3" key="1">
    <citation type="submission" date="2016-10" db="EMBL/GenBank/DDBJ databases">
        <title>The genome sequence of Colletotrichum fioriniae PJ7.</title>
        <authorList>
            <person name="Baroncelli R."/>
        </authorList>
    </citation>
    <scope>NUCLEOTIDE SEQUENCE [LARGE SCALE GENOMIC DNA]</scope>
    <source>
        <strain evidence="2 3">IMI 309622</strain>
    </source>
</reference>
<dbReference type="EMBL" id="MOOE01000003">
    <property type="protein sequence ID" value="KAK1534388.1"/>
    <property type="molecule type" value="Genomic_DNA"/>
</dbReference>
<keyword evidence="3" id="KW-1185">Reference proteome</keyword>
<protein>
    <submittedName>
        <fullName evidence="2">Uncharacterized protein</fullName>
    </submittedName>
</protein>
<keyword evidence="1" id="KW-1133">Transmembrane helix</keyword>
<dbReference type="RefSeq" id="XP_060317591.1">
    <property type="nucleotide sequence ID" value="XM_060451326.1"/>
</dbReference>
<name>A0AAI9Z4S4_9PEZI</name>
<proteinExistence type="predicted"/>
<evidence type="ECO:0000313" key="2">
    <source>
        <dbReference type="EMBL" id="KAK1534388.1"/>
    </source>
</evidence>
<comment type="caution">
    <text evidence="2">The sequence shown here is derived from an EMBL/GenBank/DDBJ whole genome shotgun (WGS) entry which is preliminary data.</text>
</comment>